<evidence type="ECO:0000313" key="2">
    <source>
        <dbReference type="EMBL" id="CAJ0594638.1"/>
    </source>
</evidence>
<sequence>MRIFKLAFLLLTILMILSAVDVAEGNVLKTIGKGLLKAGEFVKNRAVEQAKKVPKAIKQTIQVLKITGAL</sequence>
<reference evidence="2" key="1">
    <citation type="submission" date="2023-07" db="EMBL/GenBank/DDBJ databases">
        <authorList>
            <consortium name="CYATHOMIX"/>
        </authorList>
    </citation>
    <scope>NUCLEOTIDE SEQUENCE</scope>
    <source>
        <strain evidence="2">N/A</strain>
    </source>
</reference>
<keyword evidence="3" id="KW-1185">Reference proteome</keyword>
<name>A0AA36GM64_CYLNA</name>
<protein>
    <submittedName>
        <fullName evidence="2">Uncharacterized protein</fullName>
    </submittedName>
</protein>
<evidence type="ECO:0000256" key="1">
    <source>
        <dbReference type="SAM" id="SignalP"/>
    </source>
</evidence>
<keyword evidence="1" id="KW-0732">Signal</keyword>
<organism evidence="2 3">
    <name type="scientific">Cylicocyclus nassatus</name>
    <name type="common">Nematode worm</name>
    <dbReference type="NCBI Taxonomy" id="53992"/>
    <lineage>
        <taxon>Eukaryota</taxon>
        <taxon>Metazoa</taxon>
        <taxon>Ecdysozoa</taxon>
        <taxon>Nematoda</taxon>
        <taxon>Chromadorea</taxon>
        <taxon>Rhabditida</taxon>
        <taxon>Rhabditina</taxon>
        <taxon>Rhabditomorpha</taxon>
        <taxon>Strongyloidea</taxon>
        <taxon>Strongylidae</taxon>
        <taxon>Cylicocyclus</taxon>
    </lineage>
</organism>
<proteinExistence type="predicted"/>
<dbReference type="EMBL" id="CATQJL010000112">
    <property type="protein sequence ID" value="CAJ0594638.1"/>
    <property type="molecule type" value="Genomic_DNA"/>
</dbReference>
<comment type="caution">
    <text evidence="2">The sequence shown here is derived from an EMBL/GenBank/DDBJ whole genome shotgun (WGS) entry which is preliminary data.</text>
</comment>
<feature type="chain" id="PRO_5041397682" evidence="1">
    <location>
        <begin position="26"/>
        <end position="70"/>
    </location>
</feature>
<dbReference type="Proteomes" id="UP001176961">
    <property type="component" value="Unassembled WGS sequence"/>
</dbReference>
<feature type="signal peptide" evidence="1">
    <location>
        <begin position="1"/>
        <end position="25"/>
    </location>
</feature>
<dbReference type="AlphaFoldDB" id="A0AA36GM64"/>
<gene>
    <name evidence="2" type="ORF">CYNAS_LOCUS6621</name>
</gene>
<evidence type="ECO:0000313" key="3">
    <source>
        <dbReference type="Proteomes" id="UP001176961"/>
    </source>
</evidence>
<accession>A0AA36GM64</accession>